<feature type="domain" description="HAMP" evidence="9">
    <location>
        <begin position="285"/>
        <end position="335"/>
    </location>
</feature>
<evidence type="ECO:0000256" key="1">
    <source>
        <dbReference type="ARBA" id="ARBA00022692"/>
    </source>
</evidence>
<comment type="similarity">
    <text evidence="4">Belongs to the methyl-accepting chemotaxis (MCP) protein family.</text>
</comment>
<proteinExistence type="inferred from homology"/>
<keyword evidence="2 7" id="KW-1133">Transmembrane helix</keyword>
<evidence type="ECO:0000256" key="5">
    <source>
        <dbReference type="PROSITE-ProRule" id="PRU00284"/>
    </source>
</evidence>
<name>A0A8J3T5A5_9ACTN</name>
<dbReference type="CDD" id="cd06225">
    <property type="entry name" value="HAMP"/>
    <property type="match status" value="1"/>
</dbReference>
<evidence type="ECO:0000259" key="8">
    <source>
        <dbReference type="PROSITE" id="PS50111"/>
    </source>
</evidence>
<dbReference type="PANTHER" id="PTHR32089:SF112">
    <property type="entry name" value="LYSOZYME-LIKE PROTEIN-RELATED"/>
    <property type="match status" value="1"/>
</dbReference>
<dbReference type="InterPro" id="IPR007892">
    <property type="entry name" value="CHASE4"/>
</dbReference>
<reference evidence="10" key="1">
    <citation type="submission" date="2021-01" db="EMBL/GenBank/DDBJ databases">
        <title>Whole genome shotgun sequence of Planosporangium mesophilum NBRC 109066.</title>
        <authorList>
            <person name="Komaki H."/>
            <person name="Tamura T."/>
        </authorList>
    </citation>
    <scope>NUCLEOTIDE SEQUENCE</scope>
    <source>
        <strain evidence="10">NBRC 109066</strain>
    </source>
</reference>
<evidence type="ECO:0000256" key="6">
    <source>
        <dbReference type="SAM" id="Coils"/>
    </source>
</evidence>
<dbReference type="PROSITE" id="PS50111">
    <property type="entry name" value="CHEMOTAXIS_TRANSDUC_2"/>
    <property type="match status" value="1"/>
</dbReference>
<protein>
    <recommendedName>
        <fullName evidence="12">Methyl-accepting chemotaxis protein</fullName>
    </recommendedName>
</protein>
<accession>A0A8J3T5A5</accession>
<evidence type="ECO:0000313" key="11">
    <source>
        <dbReference type="Proteomes" id="UP000599074"/>
    </source>
</evidence>
<dbReference type="AlphaFoldDB" id="A0A8J3T5A5"/>
<feature type="transmembrane region" description="Helical" evidence="7">
    <location>
        <begin position="261"/>
        <end position="280"/>
    </location>
</feature>
<feature type="domain" description="Methyl-accepting transducer" evidence="8">
    <location>
        <begin position="331"/>
        <end position="557"/>
    </location>
</feature>
<comment type="caution">
    <text evidence="10">The sequence shown here is derived from an EMBL/GenBank/DDBJ whole genome shotgun (WGS) entry which is preliminary data.</text>
</comment>
<evidence type="ECO:0000256" key="4">
    <source>
        <dbReference type="ARBA" id="ARBA00029447"/>
    </source>
</evidence>
<keyword evidence="7" id="KW-0472">Membrane</keyword>
<dbReference type="SMART" id="SM00283">
    <property type="entry name" value="MA"/>
    <property type="match status" value="1"/>
</dbReference>
<keyword evidence="3 5" id="KW-0807">Transducer</keyword>
<dbReference type="PANTHER" id="PTHR32089">
    <property type="entry name" value="METHYL-ACCEPTING CHEMOTAXIS PROTEIN MCPB"/>
    <property type="match status" value="1"/>
</dbReference>
<dbReference type="GO" id="GO:0007165">
    <property type="term" value="P:signal transduction"/>
    <property type="evidence" value="ECO:0007669"/>
    <property type="project" value="UniProtKB-KW"/>
</dbReference>
<evidence type="ECO:0000313" key="10">
    <source>
        <dbReference type="EMBL" id="GII20533.1"/>
    </source>
</evidence>
<evidence type="ECO:0008006" key="12">
    <source>
        <dbReference type="Google" id="ProtNLM"/>
    </source>
</evidence>
<organism evidence="10 11">
    <name type="scientific">Planosporangium mesophilum</name>
    <dbReference type="NCBI Taxonomy" id="689768"/>
    <lineage>
        <taxon>Bacteria</taxon>
        <taxon>Bacillati</taxon>
        <taxon>Actinomycetota</taxon>
        <taxon>Actinomycetes</taxon>
        <taxon>Micromonosporales</taxon>
        <taxon>Micromonosporaceae</taxon>
        <taxon>Planosporangium</taxon>
    </lineage>
</organism>
<dbReference type="Proteomes" id="UP000599074">
    <property type="component" value="Unassembled WGS sequence"/>
</dbReference>
<feature type="coiled-coil region" evidence="6">
    <location>
        <begin position="528"/>
        <end position="555"/>
    </location>
</feature>
<dbReference type="GO" id="GO:0016020">
    <property type="term" value="C:membrane"/>
    <property type="evidence" value="ECO:0007669"/>
    <property type="project" value="InterPro"/>
</dbReference>
<gene>
    <name evidence="10" type="ORF">Pme01_01300</name>
</gene>
<evidence type="ECO:0000256" key="7">
    <source>
        <dbReference type="SAM" id="Phobius"/>
    </source>
</evidence>
<evidence type="ECO:0000256" key="3">
    <source>
        <dbReference type="ARBA" id="ARBA00023224"/>
    </source>
</evidence>
<dbReference type="InterPro" id="IPR004089">
    <property type="entry name" value="MCPsignal_dom"/>
</dbReference>
<dbReference type="EMBL" id="BOON01000001">
    <property type="protein sequence ID" value="GII20533.1"/>
    <property type="molecule type" value="Genomic_DNA"/>
</dbReference>
<dbReference type="SUPFAM" id="SSF58104">
    <property type="entry name" value="Methyl-accepting chemotaxis protein (MCP) signaling domain"/>
    <property type="match status" value="1"/>
</dbReference>
<dbReference type="Gene3D" id="1.10.287.950">
    <property type="entry name" value="Methyl-accepting chemotaxis protein"/>
    <property type="match status" value="1"/>
</dbReference>
<dbReference type="Pfam" id="PF00015">
    <property type="entry name" value="MCPsignal"/>
    <property type="match status" value="1"/>
</dbReference>
<keyword evidence="11" id="KW-1185">Reference proteome</keyword>
<evidence type="ECO:0000256" key="2">
    <source>
        <dbReference type="ARBA" id="ARBA00022989"/>
    </source>
</evidence>
<dbReference type="PROSITE" id="PS50885">
    <property type="entry name" value="HAMP"/>
    <property type="match status" value="1"/>
</dbReference>
<sequence>MASALVLTVGFLVLRQITTSAFDGIEARQVAQDSDRLRIALEGQARVLTNYAVVNAEWDNTYDEVAASDRESFSSDLPADQLHKTLGIDALFGVGPDGTLHTGGIATSDAYAPPPADLGAPAVLTKLASTDMPLGTARCGVVSTSVAPFIFCSSPIYRSDGSGPPAGSLVALKALGADGLALLGKQVNLPLKNVAGIRAGSKAQSSLASNLGTIAVHTTATSGNQIAVDAAIPTVNGSPVVIESLRDRPIHQVANDTAVKIFVLMGIATVGLIIAVVLLVNRGIRTRVGPLRRTTEAVIASGDRSLRVGMTGKGDIPALAAAIDQMLDAMAAQDAQLQAEQATREEELARTFSERQRLEQETREQAQHAITQTTTLVSDRLAEVVGQVDAARTTTLDIDDRVETAHAATQRMVDEARQADQLVTDLTASLRRIGGIAELIAGVATQTNLLALNATIEAARAGEAGRGFAVVAGEVKALATTTSQSTGDITTMLAELEGQMVTVSAAITAMTDGIAAIDHTTTGVREASEQQRQVVERLGRQVEEAMDRVRTINQTTR</sequence>
<evidence type="ECO:0000259" key="9">
    <source>
        <dbReference type="PROSITE" id="PS50885"/>
    </source>
</evidence>
<dbReference type="InterPro" id="IPR003660">
    <property type="entry name" value="HAMP_dom"/>
</dbReference>
<keyword evidence="6" id="KW-0175">Coiled coil</keyword>
<keyword evidence="1 7" id="KW-0812">Transmembrane</keyword>
<dbReference type="Gene3D" id="6.10.340.10">
    <property type="match status" value="1"/>
</dbReference>
<dbReference type="Pfam" id="PF05228">
    <property type="entry name" value="CHASE4"/>
    <property type="match status" value="1"/>
</dbReference>